<evidence type="ECO:0000313" key="3">
    <source>
        <dbReference type="EMBL" id="QDU28770.1"/>
    </source>
</evidence>
<feature type="region of interest" description="Disordered" evidence="1">
    <location>
        <begin position="118"/>
        <end position="141"/>
    </location>
</feature>
<sequence>MSESTSLPLNSITFDRLVDGELSREEYRQLLQALDQHPAAWRQCAEAFLEAQAWRSDFESIRTPPAASVSQPVVAPEKKSLLQKDWLRMLLVAAASFLLAFVAAQAYWQSTAGTTSAPIPPQLAETGPAENSPQSVPTKTNYRPVSSVNLAVNRAGQENPELLQVPVFEPAAANDLLSNSRPALPDDLLEALTAEGHQVDRQRKLVPIELDDGRQMMLPVEGYRIVPVSRPSY</sequence>
<keyword evidence="2" id="KW-0812">Transmembrane</keyword>
<dbReference type="OrthoDB" id="271784at2"/>
<protein>
    <submittedName>
        <fullName evidence="3">Uncharacterized protein</fullName>
    </submittedName>
</protein>
<evidence type="ECO:0000256" key="1">
    <source>
        <dbReference type="SAM" id="MobiDB-lite"/>
    </source>
</evidence>
<organism evidence="3 4">
    <name type="scientific">Anatilimnocola aggregata</name>
    <dbReference type="NCBI Taxonomy" id="2528021"/>
    <lineage>
        <taxon>Bacteria</taxon>
        <taxon>Pseudomonadati</taxon>
        <taxon>Planctomycetota</taxon>
        <taxon>Planctomycetia</taxon>
        <taxon>Pirellulales</taxon>
        <taxon>Pirellulaceae</taxon>
        <taxon>Anatilimnocola</taxon>
    </lineage>
</organism>
<dbReference type="KEGG" id="aagg:ETAA8_38750"/>
<reference evidence="3 4" key="1">
    <citation type="submission" date="2019-02" db="EMBL/GenBank/DDBJ databases">
        <title>Deep-cultivation of Planctomycetes and their phenomic and genomic characterization uncovers novel biology.</title>
        <authorList>
            <person name="Wiegand S."/>
            <person name="Jogler M."/>
            <person name="Boedeker C."/>
            <person name="Pinto D."/>
            <person name="Vollmers J."/>
            <person name="Rivas-Marin E."/>
            <person name="Kohn T."/>
            <person name="Peeters S.H."/>
            <person name="Heuer A."/>
            <person name="Rast P."/>
            <person name="Oberbeckmann S."/>
            <person name="Bunk B."/>
            <person name="Jeske O."/>
            <person name="Meyerdierks A."/>
            <person name="Storesund J.E."/>
            <person name="Kallscheuer N."/>
            <person name="Luecker S."/>
            <person name="Lage O.M."/>
            <person name="Pohl T."/>
            <person name="Merkel B.J."/>
            <person name="Hornburger P."/>
            <person name="Mueller R.-W."/>
            <person name="Bruemmer F."/>
            <person name="Labrenz M."/>
            <person name="Spormann A.M."/>
            <person name="Op den Camp H."/>
            <person name="Overmann J."/>
            <person name="Amann R."/>
            <person name="Jetten M.S.M."/>
            <person name="Mascher T."/>
            <person name="Medema M.H."/>
            <person name="Devos D.P."/>
            <person name="Kaster A.-K."/>
            <person name="Ovreas L."/>
            <person name="Rohde M."/>
            <person name="Galperin M.Y."/>
            <person name="Jogler C."/>
        </authorList>
    </citation>
    <scope>NUCLEOTIDE SEQUENCE [LARGE SCALE GENOMIC DNA]</scope>
    <source>
        <strain evidence="3 4">ETA_A8</strain>
    </source>
</reference>
<accession>A0A517YEW5</accession>
<name>A0A517YEW5_9BACT</name>
<keyword evidence="4" id="KW-1185">Reference proteome</keyword>
<dbReference type="RefSeq" id="WP_145091612.1">
    <property type="nucleotide sequence ID" value="NZ_CP036274.1"/>
</dbReference>
<dbReference type="AlphaFoldDB" id="A0A517YEW5"/>
<feature type="compositionally biased region" description="Polar residues" evidence="1">
    <location>
        <begin position="129"/>
        <end position="141"/>
    </location>
</feature>
<feature type="transmembrane region" description="Helical" evidence="2">
    <location>
        <begin position="86"/>
        <end position="108"/>
    </location>
</feature>
<proteinExistence type="predicted"/>
<gene>
    <name evidence="3" type="ORF">ETAA8_38750</name>
</gene>
<evidence type="ECO:0000313" key="4">
    <source>
        <dbReference type="Proteomes" id="UP000315017"/>
    </source>
</evidence>
<evidence type="ECO:0000256" key="2">
    <source>
        <dbReference type="SAM" id="Phobius"/>
    </source>
</evidence>
<keyword evidence="2" id="KW-0472">Membrane</keyword>
<keyword evidence="2" id="KW-1133">Transmembrane helix</keyword>
<dbReference type="EMBL" id="CP036274">
    <property type="protein sequence ID" value="QDU28770.1"/>
    <property type="molecule type" value="Genomic_DNA"/>
</dbReference>
<dbReference type="Proteomes" id="UP000315017">
    <property type="component" value="Chromosome"/>
</dbReference>